<evidence type="ECO:0000313" key="2">
    <source>
        <dbReference type="Proteomes" id="UP000291151"/>
    </source>
</evidence>
<reference evidence="1 2" key="1">
    <citation type="submission" date="2019-02" db="EMBL/GenBank/DDBJ databases">
        <title>Ureibacillus thermophilus.</title>
        <authorList>
            <person name="Sunny J.S."/>
            <person name="Natarajan A."/>
            <person name="Saleena L.M."/>
        </authorList>
    </citation>
    <scope>NUCLEOTIDE SEQUENCE [LARGE SCALE GENOMIC DNA]</scope>
    <source>
        <strain evidence="1 2">LM102</strain>
    </source>
</reference>
<evidence type="ECO:0000313" key="1">
    <source>
        <dbReference type="EMBL" id="QBK26753.1"/>
    </source>
</evidence>
<dbReference type="EMBL" id="CP036528">
    <property type="protein sequence ID" value="QBK26753.1"/>
    <property type="molecule type" value="Genomic_DNA"/>
</dbReference>
<keyword evidence="2" id="KW-1185">Reference proteome</keyword>
<dbReference type="KEGG" id="uth:DKZ56_13380"/>
<dbReference type="AlphaFoldDB" id="A0A4P6UU40"/>
<dbReference type="Proteomes" id="UP000291151">
    <property type="component" value="Chromosome"/>
</dbReference>
<name>A0A4P6UU40_9BACL</name>
<protein>
    <submittedName>
        <fullName evidence="1">DUF2313 domain-containing protein</fullName>
    </submittedName>
</protein>
<sequence>MDNFLSHEIDVSTLQPPTVKDLKDFEEIANVENKNFNKVRMQIIDIFNNRFVHLANEQGIARWEKMLKIQRRRTDTLEERRQRVLAKINNKLPYTMRTLKQLLNSLCGENNYGLFLDPEEFELHLELYSKINDVLNLKNTLEAMIPLNIWLHFVYAIKVPPIKIAARKHIYPVDYPITNVAISNNDDVGFVGSSNVEIPVSEKKYRVVYPITGMAFSY</sequence>
<proteinExistence type="predicted"/>
<dbReference type="Pfam" id="PF10076">
    <property type="entry name" value="Phage_Mu_Gp48"/>
    <property type="match status" value="1"/>
</dbReference>
<organism evidence="1 2">
    <name type="scientific">Ureibacillus thermophilus</name>
    <dbReference type="NCBI Taxonomy" id="367743"/>
    <lineage>
        <taxon>Bacteria</taxon>
        <taxon>Bacillati</taxon>
        <taxon>Bacillota</taxon>
        <taxon>Bacilli</taxon>
        <taxon>Bacillales</taxon>
        <taxon>Caryophanaceae</taxon>
        <taxon>Ureibacillus</taxon>
    </lineage>
</organism>
<gene>
    <name evidence="1" type="ORF">DKZ56_13380</name>
</gene>
<dbReference type="RefSeq" id="WP_208650438.1">
    <property type="nucleotide sequence ID" value="NZ_CP036528.1"/>
</dbReference>
<dbReference type="InterPro" id="IPR018755">
    <property type="entry name" value="Phage_Mu_Gp48"/>
</dbReference>
<accession>A0A4P6UU40</accession>